<comment type="caution">
    <text evidence="1">The sequence shown here is derived from an EMBL/GenBank/DDBJ whole genome shotgun (WGS) entry which is preliminary data.</text>
</comment>
<dbReference type="Proteomes" id="UP000095237">
    <property type="component" value="Unassembled WGS sequence"/>
</dbReference>
<sequence>MALNASKTEEYQRPIITTKILSLLDDFLIYTITDNTTGTKKDKIIINSKRLKIQYKAIVSEGNVVDI</sequence>
<evidence type="ECO:0000313" key="1">
    <source>
        <dbReference type="EMBL" id="OEG71074.1"/>
    </source>
</evidence>
<proteinExistence type="predicted"/>
<organism evidence="1 3">
    <name type="scientific">Endomicrobium trichonymphae</name>
    <dbReference type="NCBI Taxonomy" id="1408204"/>
    <lineage>
        <taxon>Bacteria</taxon>
        <taxon>Pseudomonadati</taxon>
        <taxon>Elusimicrobiota</taxon>
        <taxon>Endomicrobiia</taxon>
        <taxon>Endomicrobiales</taxon>
        <taxon>Endomicrobiaceae</taxon>
        <taxon>Candidatus Endomicrobiellum</taxon>
    </lineage>
</organism>
<reference evidence="1 3" key="1">
    <citation type="submission" date="2015-11" db="EMBL/GenBank/DDBJ databases">
        <title>Evidence for parallel genomic evolution in an endosymbiosis of termite gut flagellates.</title>
        <authorList>
            <person name="Zheng H."/>
        </authorList>
    </citation>
    <scope>NUCLEOTIDE SEQUENCE [LARGE SCALE GENOMIC DNA]</scope>
    <source>
        <strain evidence="1 3">CET450</strain>
    </source>
</reference>
<dbReference type="EMBL" id="LNVX01000227">
    <property type="protein sequence ID" value="OEG71234.1"/>
    <property type="molecule type" value="Genomic_DNA"/>
</dbReference>
<dbReference type="AlphaFoldDB" id="A0A1E5IKX2"/>
<protein>
    <submittedName>
        <fullName evidence="1">Uncharacterized protein</fullName>
    </submittedName>
</protein>
<evidence type="ECO:0000313" key="3">
    <source>
        <dbReference type="Proteomes" id="UP000095237"/>
    </source>
</evidence>
<evidence type="ECO:0000313" key="2">
    <source>
        <dbReference type="EMBL" id="OEG71234.1"/>
    </source>
</evidence>
<gene>
    <name evidence="1" type="ORF">ATZ36_02965</name>
    <name evidence="2" type="ORF">ATZ36_15645</name>
</gene>
<dbReference type="EMBL" id="LNVX01000237">
    <property type="protein sequence ID" value="OEG71074.1"/>
    <property type="molecule type" value="Genomic_DNA"/>
</dbReference>
<accession>A0A1E5IKX2</accession>
<name>A0A1E5IKX2_ENDTX</name>
<keyword evidence="3" id="KW-1185">Reference proteome</keyword>